<protein>
    <recommendedName>
        <fullName evidence="1">glutathione transferase</fullName>
        <ecNumber evidence="1">2.5.1.18</ecNumber>
    </recommendedName>
</protein>
<evidence type="ECO:0000256" key="4">
    <source>
        <dbReference type="RuleBase" id="RU003494"/>
    </source>
</evidence>
<organism evidence="7 8">
    <name type="scientific">Aureobasidium subglaciale (strain EXF-2481)</name>
    <name type="common">Aureobasidium pullulans var. subglaciale</name>
    <dbReference type="NCBI Taxonomy" id="1043005"/>
    <lineage>
        <taxon>Eukaryota</taxon>
        <taxon>Fungi</taxon>
        <taxon>Dikarya</taxon>
        <taxon>Ascomycota</taxon>
        <taxon>Pezizomycotina</taxon>
        <taxon>Dothideomycetes</taxon>
        <taxon>Dothideomycetidae</taxon>
        <taxon>Dothideales</taxon>
        <taxon>Saccotheciaceae</taxon>
        <taxon>Aureobasidium</taxon>
    </lineage>
</organism>
<dbReference type="PANTHER" id="PTHR43900:SF3">
    <property type="entry name" value="GLUTATHIONE S-TRANSFERASE RHO"/>
    <property type="match status" value="1"/>
</dbReference>
<dbReference type="OMA" id="AWMQRIT"/>
<dbReference type="Pfam" id="PF00043">
    <property type="entry name" value="GST_C"/>
    <property type="match status" value="1"/>
</dbReference>
<proteinExistence type="inferred from homology"/>
<dbReference type="GO" id="GO:0043295">
    <property type="term" value="F:glutathione binding"/>
    <property type="evidence" value="ECO:0007669"/>
    <property type="project" value="TreeGrafter"/>
</dbReference>
<dbReference type="RefSeq" id="XP_013343829.1">
    <property type="nucleotide sequence ID" value="XM_013488375.1"/>
</dbReference>
<accession>A0A074Z8U4</accession>
<dbReference type="SFLD" id="SFLDG00358">
    <property type="entry name" value="Main_(cytGST)"/>
    <property type="match status" value="1"/>
</dbReference>
<dbReference type="GO" id="GO:0005737">
    <property type="term" value="C:cytoplasm"/>
    <property type="evidence" value="ECO:0007669"/>
    <property type="project" value="TreeGrafter"/>
</dbReference>
<dbReference type="HOGENOM" id="CLU_011226_5_1_1"/>
<dbReference type="PANTHER" id="PTHR43900">
    <property type="entry name" value="GLUTATHIONE S-TRANSFERASE RHO"/>
    <property type="match status" value="1"/>
</dbReference>
<dbReference type="InterPro" id="IPR004045">
    <property type="entry name" value="Glutathione_S-Trfase_N"/>
</dbReference>
<keyword evidence="8" id="KW-1185">Reference proteome</keyword>
<gene>
    <name evidence="7" type="ORF">AUEXF2481DRAFT_39774</name>
</gene>
<dbReference type="PROSITE" id="PS50404">
    <property type="entry name" value="GST_NTER"/>
    <property type="match status" value="1"/>
</dbReference>
<dbReference type="InterPro" id="IPR040079">
    <property type="entry name" value="Glutathione_S-Trfase"/>
</dbReference>
<dbReference type="SUPFAM" id="SSF47616">
    <property type="entry name" value="GST C-terminal domain-like"/>
    <property type="match status" value="1"/>
</dbReference>
<dbReference type="STRING" id="1043005.A0A074Z8U4"/>
<feature type="domain" description="GST N-terminal" evidence="5">
    <location>
        <begin position="1"/>
        <end position="83"/>
    </location>
</feature>
<evidence type="ECO:0000259" key="6">
    <source>
        <dbReference type="PROSITE" id="PS50405"/>
    </source>
</evidence>
<evidence type="ECO:0000256" key="2">
    <source>
        <dbReference type="ARBA" id="ARBA00022679"/>
    </source>
</evidence>
<feature type="domain" description="GST C-terminal" evidence="6">
    <location>
        <begin position="92"/>
        <end position="221"/>
    </location>
</feature>
<dbReference type="SUPFAM" id="SSF52833">
    <property type="entry name" value="Thioredoxin-like"/>
    <property type="match status" value="1"/>
</dbReference>
<dbReference type="Gene3D" id="1.20.1050.10">
    <property type="match status" value="1"/>
</dbReference>
<dbReference type="FunFam" id="3.40.30.10:FF:000016">
    <property type="entry name" value="Glutathione S-transferase F2"/>
    <property type="match status" value="1"/>
</dbReference>
<reference evidence="7 8" key="1">
    <citation type="journal article" date="2014" name="BMC Genomics">
        <title>Genome sequencing of four Aureobasidium pullulans varieties: biotechnological potential, stress tolerance, and description of new species.</title>
        <authorList>
            <person name="Gostin Ar C."/>
            <person name="Ohm R.A."/>
            <person name="Kogej T."/>
            <person name="Sonjak S."/>
            <person name="Turk M."/>
            <person name="Zajc J."/>
            <person name="Zalar P."/>
            <person name="Grube M."/>
            <person name="Sun H."/>
            <person name="Han J."/>
            <person name="Sharma A."/>
            <person name="Chiniquy J."/>
            <person name="Ngan C.Y."/>
            <person name="Lipzen A."/>
            <person name="Barry K."/>
            <person name="Grigoriev I.V."/>
            <person name="Gunde-Cimerman N."/>
        </authorList>
    </citation>
    <scope>NUCLEOTIDE SEQUENCE [LARGE SCALE GENOMIC DNA]</scope>
    <source>
        <strain evidence="7 8">EXF-2481</strain>
    </source>
</reference>
<comment type="catalytic activity">
    <reaction evidence="3">
        <text>RX + glutathione = an S-substituted glutathione + a halide anion + H(+)</text>
        <dbReference type="Rhea" id="RHEA:16437"/>
        <dbReference type="ChEBI" id="CHEBI:15378"/>
        <dbReference type="ChEBI" id="CHEBI:16042"/>
        <dbReference type="ChEBI" id="CHEBI:17792"/>
        <dbReference type="ChEBI" id="CHEBI:57925"/>
        <dbReference type="ChEBI" id="CHEBI:90779"/>
        <dbReference type="EC" id="2.5.1.18"/>
    </reaction>
</comment>
<dbReference type="SFLD" id="SFLDS00019">
    <property type="entry name" value="Glutathione_Transferase_(cytos"/>
    <property type="match status" value="1"/>
</dbReference>
<evidence type="ECO:0000313" key="8">
    <source>
        <dbReference type="Proteomes" id="UP000030641"/>
    </source>
</evidence>
<evidence type="ECO:0000313" key="7">
    <source>
        <dbReference type="EMBL" id="KEQ95241.1"/>
    </source>
</evidence>
<dbReference type="InterPro" id="IPR036282">
    <property type="entry name" value="Glutathione-S-Trfase_C_sf"/>
</dbReference>
<name>A0A074Z8U4_AURSE</name>
<dbReference type="GO" id="GO:0006749">
    <property type="term" value="P:glutathione metabolic process"/>
    <property type="evidence" value="ECO:0007669"/>
    <property type="project" value="TreeGrafter"/>
</dbReference>
<dbReference type="Gene3D" id="3.40.30.10">
    <property type="entry name" value="Glutaredoxin"/>
    <property type="match status" value="1"/>
</dbReference>
<evidence type="ECO:0000259" key="5">
    <source>
        <dbReference type="PROSITE" id="PS50404"/>
    </source>
</evidence>
<dbReference type="GeneID" id="25366436"/>
<dbReference type="InterPro" id="IPR004046">
    <property type="entry name" value="GST_C"/>
</dbReference>
<keyword evidence="2" id="KW-0808">Transferase</keyword>
<dbReference type="Pfam" id="PF02798">
    <property type="entry name" value="GST_N"/>
    <property type="match status" value="1"/>
</dbReference>
<dbReference type="Proteomes" id="UP000030641">
    <property type="component" value="Unassembled WGS sequence"/>
</dbReference>
<dbReference type="InterPro" id="IPR036249">
    <property type="entry name" value="Thioredoxin-like_sf"/>
</dbReference>
<dbReference type="PROSITE" id="PS50405">
    <property type="entry name" value="GST_CTER"/>
    <property type="match status" value="1"/>
</dbReference>
<dbReference type="EMBL" id="KL584759">
    <property type="protein sequence ID" value="KEQ95241.1"/>
    <property type="molecule type" value="Genomic_DNA"/>
</dbReference>
<evidence type="ECO:0000256" key="3">
    <source>
        <dbReference type="ARBA" id="ARBA00047960"/>
    </source>
</evidence>
<dbReference type="GO" id="GO:0004364">
    <property type="term" value="F:glutathione transferase activity"/>
    <property type="evidence" value="ECO:0007669"/>
    <property type="project" value="UniProtKB-EC"/>
</dbReference>
<evidence type="ECO:0000256" key="1">
    <source>
        <dbReference type="ARBA" id="ARBA00012452"/>
    </source>
</evidence>
<dbReference type="OrthoDB" id="249703at2759"/>
<dbReference type="InterPro" id="IPR010987">
    <property type="entry name" value="Glutathione-S-Trfase_C-like"/>
</dbReference>
<dbReference type="AlphaFoldDB" id="A0A074Z8U4"/>
<dbReference type="InParanoid" id="A0A074Z8U4"/>
<dbReference type="EC" id="2.5.1.18" evidence="1"/>
<comment type="similarity">
    <text evidence="4">Belongs to the GST superfamily.</text>
</comment>
<sequence>MTITLHGSRFSTCTQRVMLVLAELDLSYQLIDIDMGKGEHKAPEYIQGFHPFGKVPALVDGPMQIFESRAICRYLLAKYASAGSSLLLFASSADYLATFEQAASIEYSYFEPSISILAYEMMFKRMMGRGEPDIAVVNSSKSKFEEALDYYDRVLQKQTYLTGNEASLVDMFHIPWLELVPRLNMEGMILTRPNVRVWWDRLQRRPAWGKVLRDCALENGP</sequence>